<protein>
    <submittedName>
        <fullName evidence="2">Uncharacterized protein</fullName>
    </submittedName>
</protein>
<accession>A0A0G0NXR2</accession>
<dbReference type="EMBL" id="LBVR01000033">
    <property type="protein sequence ID" value="KKQ90624.1"/>
    <property type="molecule type" value="Genomic_DNA"/>
</dbReference>
<evidence type="ECO:0000313" key="3">
    <source>
        <dbReference type="Proteomes" id="UP000033841"/>
    </source>
</evidence>
<proteinExistence type="predicted"/>
<evidence type="ECO:0000313" key="2">
    <source>
        <dbReference type="EMBL" id="KKQ90624.1"/>
    </source>
</evidence>
<gene>
    <name evidence="2" type="ORF">UT14_C0033G0014</name>
</gene>
<dbReference type="AlphaFoldDB" id="A0A0G0NXR2"/>
<feature type="compositionally biased region" description="Basic and acidic residues" evidence="1">
    <location>
        <begin position="22"/>
        <end position="32"/>
    </location>
</feature>
<comment type="caution">
    <text evidence="2">The sequence shown here is derived from an EMBL/GenBank/DDBJ whole genome shotgun (WGS) entry which is preliminary data.</text>
</comment>
<sequence>MCRGGFQYPPGNGNGAGMESRPYGDGEDKMGREWNPARTLIDDPPVDIQGGGERMVESDDKVGFGGGGWGGCGGNVFVFEVDYLVLSGAGGSQIDHGA</sequence>
<organism evidence="2 3">
    <name type="scientific">Candidatus Shapirobacteria bacterium GW2011_GWE1_38_92</name>
    <dbReference type="NCBI Taxonomy" id="1618489"/>
    <lineage>
        <taxon>Bacteria</taxon>
        <taxon>Candidatus Shapironibacteriota</taxon>
    </lineage>
</organism>
<evidence type="ECO:0000256" key="1">
    <source>
        <dbReference type="SAM" id="MobiDB-lite"/>
    </source>
</evidence>
<dbReference type="Proteomes" id="UP000033841">
    <property type="component" value="Unassembled WGS sequence"/>
</dbReference>
<feature type="region of interest" description="Disordered" evidence="1">
    <location>
        <begin position="1"/>
        <end position="47"/>
    </location>
</feature>
<name>A0A0G0NXR2_9BACT</name>
<reference evidence="2 3" key="1">
    <citation type="journal article" date="2015" name="Nature">
        <title>rRNA introns, odd ribosomes, and small enigmatic genomes across a large radiation of phyla.</title>
        <authorList>
            <person name="Brown C.T."/>
            <person name="Hug L.A."/>
            <person name="Thomas B.C."/>
            <person name="Sharon I."/>
            <person name="Castelle C.J."/>
            <person name="Singh A."/>
            <person name="Wilkins M.J."/>
            <person name="Williams K.H."/>
            <person name="Banfield J.F."/>
        </authorList>
    </citation>
    <scope>NUCLEOTIDE SEQUENCE [LARGE SCALE GENOMIC DNA]</scope>
</reference>